<dbReference type="PROSITE" id="PS51257">
    <property type="entry name" value="PROKAR_LIPOPROTEIN"/>
    <property type="match status" value="1"/>
</dbReference>
<reference evidence="2 3" key="1">
    <citation type="submission" date="2018-10" db="EMBL/GenBank/DDBJ databases">
        <authorList>
            <person name="Chen X."/>
        </authorList>
    </citation>
    <scope>NUCLEOTIDE SEQUENCE [LARGE SCALE GENOMIC DNA]</scope>
    <source>
        <strain evidence="2 3">YIM 102668</strain>
    </source>
</reference>
<dbReference type="EMBL" id="RDOJ01000015">
    <property type="protein sequence ID" value="RLZ08034.1"/>
    <property type="molecule type" value="Genomic_DNA"/>
</dbReference>
<gene>
    <name evidence="2" type="ORF">EAH69_10570</name>
</gene>
<organism evidence="2 3">
    <name type="scientific">Faecalibacter macacae</name>
    <dbReference type="NCBI Taxonomy" id="1859289"/>
    <lineage>
        <taxon>Bacteria</taxon>
        <taxon>Pseudomonadati</taxon>
        <taxon>Bacteroidota</taxon>
        <taxon>Flavobacteriia</taxon>
        <taxon>Flavobacteriales</taxon>
        <taxon>Weeksellaceae</taxon>
        <taxon>Faecalibacter</taxon>
    </lineage>
</organism>
<accession>A0A3L9M9U0</accession>
<keyword evidence="3" id="KW-1185">Reference proteome</keyword>
<dbReference type="RefSeq" id="WP_121935176.1">
    <property type="nucleotide sequence ID" value="NZ_RDOJ01000015.1"/>
</dbReference>
<dbReference type="AlphaFoldDB" id="A0A3L9M9U0"/>
<comment type="caution">
    <text evidence="2">The sequence shown here is derived from an EMBL/GenBank/DDBJ whole genome shotgun (WGS) entry which is preliminary data.</text>
</comment>
<sequence length="133" mass="13654">MKKLVLALGVVLSLTSCASTGTVGTITKVAEISTAISEITGLLGGLNLTSAQTSVVSSALKSYISNYNTVDTSKEGYQTLLEGYKTKALAEIKTGVGESKYGEVISTLKEATGKAKNTTVSDATLAVISSLVK</sequence>
<proteinExistence type="predicted"/>
<evidence type="ECO:0000313" key="2">
    <source>
        <dbReference type="EMBL" id="RLZ08034.1"/>
    </source>
</evidence>
<keyword evidence="1" id="KW-0732">Signal</keyword>
<evidence type="ECO:0008006" key="4">
    <source>
        <dbReference type="Google" id="ProtNLM"/>
    </source>
</evidence>
<dbReference type="Proteomes" id="UP000275348">
    <property type="component" value="Unassembled WGS sequence"/>
</dbReference>
<evidence type="ECO:0000256" key="1">
    <source>
        <dbReference type="SAM" id="SignalP"/>
    </source>
</evidence>
<feature type="chain" id="PRO_5018071653" description="Lipoprotein" evidence="1">
    <location>
        <begin position="19"/>
        <end position="133"/>
    </location>
</feature>
<protein>
    <recommendedName>
        <fullName evidence="4">Lipoprotein</fullName>
    </recommendedName>
</protein>
<evidence type="ECO:0000313" key="3">
    <source>
        <dbReference type="Proteomes" id="UP000275348"/>
    </source>
</evidence>
<name>A0A3L9M9U0_9FLAO</name>
<feature type="signal peptide" evidence="1">
    <location>
        <begin position="1"/>
        <end position="18"/>
    </location>
</feature>